<gene>
    <name evidence="1" type="ORF">BV25DRAFT_1831394</name>
</gene>
<accession>A0ACB8SLI6</accession>
<sequence length="96" mass="9525">MAKNSKSYLLQHHSQAASEAPACTLSGTMSDSGSVTDSSTIRTSAGSVFRISEGPASRLSGRTSDSGSVTDSSATRGAAASARGTVSGSPSADRKA</sequence>
<reference evidence="1" key="1">
    <citation type="submission" date="2021-03" db="EMBL/GenBank/DDBJ databases">
        <authorList>
            <consortium name="DOE Joint Genome Institute"/>
            <person name="Ahrendt S."/>
            <person name="Looney B.P."/>
            <person name="Miyauchi S."/>
            <person name="Morin E."/>
            <person name="Drula E."/>
            <person name="Courty P.E."/>
            <person name="Chicoki N."/>
            <person name="Fauchery L."/>
            <person name="Kohler A."/>
            <person name="Kuo A."/>
            <person name="Labutti K."/>
            <person name="Pangilinan J."/>
            <person name="Lipzen A."/>
            <person name="Riley R."/>
            <person name="Andreopoulos W."/>
            <person name="He G."/>
            <person name="Johnson J."/>
            <person name="Barry K.W."/>
            <person name="Grigoriev I.V."/>
            <person name="Nagy L."/>
            <person name="Hibbett D."/>
            <person name="Henrissat B."/>
            <person name="Matheny P.B."/>
            <person name="Labbe J."/>
            <person name="Martin F."/>
        </authorList>
    </citation>
    <scope>NUCLEOTIDE SEQUENCE</scope>
    <source>
        <strain evidence="1">HHB10654</strain>
    </source>
</reference>
<comment type="caution">
    <text evidence="1">The sequence shown here is derived from an EMBL/GenBank/DDBJ whole genome shotgun (WGS) entry which is preliminary data.</text>
</comment>
<dbReference type="Proteomes" id="UP000814140">
    <property type="component" value="Unassembled WGS sequence"/>
</dbReference>
<reference evidence="1" key="2">
    <citation type="journal article" date="2022" name="New Phytol.">
        <title>Evolutionary transition to the ectomycorrhizal habit in the genomes of a hyperdiverse lineage of mushroom-forming fungi.</title>
        <authorList>
            <person name="Looney B."/>
            <person name="Miyauchi S."/>
            <person name="Morin E."/>
            <person name="Drula E."/>
            <person name="Courty P.E."/>
            <person name="Kohler A."/>
            <person name="Kuo A."/>
            <person name="LaButti K."/>
            <person name="Pangilinan J."/>
            <person name="Lipzen A."/>
            <person name="Riley R."/>
            <person name="Andreopoulos W."/>
            <person name="He G."/>
            <person name="Johnson J."/>
            <person name="Nolan M."/>
            <person name="Tritt A."/>
            <person name="Barry K.W."/>
            <person name="Grigoriev I.V."/>
            <person name="Nagy L.G."/>
            <person name="Hibbett D."/>
            <person name="Henrissat B."/>
            <person name="Matheny P.B."/>
            <person name="Labbe J."/>
            <person name="Martin F.M."/>
        </authorList>
    </citation>
    <scope>NUCLEOTIDE SEQUENCE</scope>
    <source>
        <strain evidence="1">HHB10654</strain>
    </source>
</reference>
<proteinExistence type="predicted"/>
<name>A0ACB8SLI6_9AGAM</name>
<dbReference type="EMBL" id="MU277250">
    <property type="protein sequence ID" value="KAI0057239.1"/>
    <property type="molecule type" value="Genomic_DNA"/>
</dbReference>
<protein>
    <submittedName>
        <fullName evidence="1">Uncharacterized protein</fullName>
    </submittedName>
</protein>
<evidence type="ECO:0000313" key="2">
    <source>
        <dbReference type="Proteomes" id="UP000814140"/>
    </source>
</evidence>
<keyword evidence="2" id="KW-1185">Reference proteome</keyword>
<organism evidence="1 2">
    <name type="scientific">Artomyces pyxidatus</name>
    <dbReference type="NCBI Taxonomy" id="48021"/>
    <lineage>
        <taxon>Eukaryota</taxon>
        <taxon>Fungi</taxon>
        <taxon>Dikarya</taxon>
        <taxon>Basidiomycota</taxon>
        <taxon>Agaricomycotina</taxon>
        <taxon>Agaricomycetes</taxon>
        <taxon>Russulales</taxon>
        <taxon>Auriscalpiaceae</taxon>
        <taxon>Artomyces</taxon>
    </lineage>
</organism>
<evidence type="ECO:0000313" key="1">
    <source>
        <dbReference type="EMBL" id="KAI0057239.1"/>
    </source>
</evidence>